<feature type="region of interest" description="Disordered" evidence="1">
    <location>
        <begin position="119"/>
        <end position="138"/>
    </location>
</feature>
<dbReference type="PANTHER" id="PTHR33640">
    <property type="entry name" value="TRANSMEMBRANE PROTEIN"/>
    <property type="match status" value="1"/>
</dbReference>
<name>A0ABQ9LZH5_HEVBR</name>
<sequence length="277" mass="31765">MDLFNFDNFKSKKPGARRWCNYLPSLPKLFRLLEFCLALVLLSWTFNRLPFAVRICSEFFMRIAGVIASPIFVFLLCNAIIATLIVKSGRFSGENPAADNAETELYDELLKNNEDCYSKSFSENPSSPPHPPSHATEEIECQDKEIISQVNAITQTGEDDDDVVEMDLYSFSDSHLETDSGNPRVCRRSKSEKLRKKCAEKVKAKKLRRSETEKCMNAVKFTDCESFCPENELSDGDFQRAVDEFIAKHLRFRRQESLAVVHHNQRSVAEIEKKMKN</sequence>
<dbReference type="PANTHER" id="PTHR33640:SF3">
    <property type="entry name" value="DUF4408 DOMAIN-CONTAINING PROTEIN"/>
    <property type="match status" value="1"/>
</dbReference>
<keyword evidence="4" id="KW-1185">Reference proteome</keyword>
<evidence type="ECO:0000313" key="4">
    <source>
        <dbReference type="Proteomes" id="UP001174677"/>
    </source>
</evidence>
<protein>
    <recommendedName>
        <fullName evidence="5">DUF4408 domain-containing protein</fullName>
    </recommendedName>
</protein>
<reference evidence="3" key="1">
    <citation type="journal article" date="2023" name="Plant Biotechnol. J.">
        <title>Chromosome-level wild Hevea brasiliensis genome provides new tools for genomic-assisted breeding and valuable loci to elevate rubber yield.</title>
        <authorList>
            <person name="Cheng H."/>
            <person name="Song X."/>
            <person name="Hu Y."/>
            <person name="Wu T."/>
            <person name="Yang Q."/>
            <person name="An Z."/>
            <person name="Feng S."/>
            <person name="Deng Z."/>
            <person name="Wu W."/>
            <person name="Zeng X."/>
            <person name="Tu M."/>
            <person name="Wang X."/>
            <person name="Huang H."/>
        </authorList>
    </citation>
    <scope>NUCLEOTIDE SEQUENCE</scope>
    <source>
        <strain evidence="3">MT/VB/25A 57/8</strain>
    </source>
</reference>
<evidence type="ECO:0000313" key="3">
    <source>
        <dbReference type="EMBL" id="KAJ9172753.1"/>
    </source>
</evidence>
<accession>A0ABQ9LZH5</accession>
<dbReference type="Proteomes" id="UP001174677">
    <property type="component" value="Chromosome 9"/>
</dbReference>
<gene>
    <name evidence="3" type="ORF">P3X46_015963</name>
</gene>
<evidence type="ECO:0000256" key="1">
    <source>
        <dbReference type="SAM" id="MobiDB-lite"/>
    </source>
</evidence>
<dbReference type="EMBL" id="JARPOI010000009">
    <property type="protein sequence ID" value="KAJ9172753.1"/>
    <property type="molecule type" value="Genomic_DNA"/>
</dbReference>
<comment type="caution">
    <text evidence="3">The sequence shown here is derived from an EMBL/GenBank/DDBJ whole genome shotgun (WGS) entry which is preliminary data.</text>
</comment>
<organism evidence="3 4">
    <name type="scientific">Hevea brasiliensis</name>
    <name type="common">Para rubber tree</name>
    <name type="synonym">Siphonia brasiliensis</name>
    <dbReference type="NCBI Taxonomy" id="3981"/>
    <lineage>
        <taxon>Eukaryota</taxon>
        <taxon>Viridiplantae</taxon>
        <taxon>Streptophyta</taxon>
        <taxon>Embryophyta</taxon>
        <taxon>Tracheophyta</taxon>
        <taxon>Spermatophyta</taxon>
        <taxon>Magnoliopsida</taxon>
        <taxon>eudicotyledons</taxon>
        <taxon>Gunneridae</taxon>
        <taxon>Pentapetalae</taxon>
        <taxon>rosids</taxon>
        <taxon>fabids</taxon>
        <taxon>Malpighiales</taxon>
        <taxon>Euphorbiaceae</taxon>
        <taxon>Crotonoideae</taxon>
        <taxon>Micrandreae</taxon>
        <taxon>Hevea</taxon>
    </lineage>
</organism>
<keyword evidence="2" id="KW-0472">Membrane</keyword>
<keyword evidence="2" id="KW-1133">Transmembrane helix</keyword>
<feature type="transmembrane region" description="Helical" evidence="2">
    <location>
        <begin position="29"/>
        <end position="47"/>
    </location>
</feature>
<keyword evidence="2" id="KW-0812">Transmembrane</keyword>
<proteinExistence type="predicted"/>
<evidence type="ECO:0000256" key="2">
    <source>
        <dbReference type="SAM" id="Phobius"/>
    </source>
</evidence>
<feature type="transmembrane region" description="Helical" evidence="2">
    <location>
        <begin position="59"/>
        <end position="86"/>
    </location>
</feature>
<evidence type="ECO:0008006" key="5">
    <source>
        <dbReference type="Google" id="ProtNLM"/>
    </source>
</evidence>